<dbReference type="AlphaFoldDB" id="G7YT01"/>
<reference key="2">
    <citation type="submission" date="2011-10" db="EMBL/GenBank/DDBJ databases">
        <title>The genome and transcriptome sequence of Clonorchis sinensis provide insights into the carcinogenic liver fluke.</title>
        <authorList>
            <person name="Wang X."/>
            <person name="Huang Y."/>
            <person name="Chen W."/>
            <person name="Liu H."/>
            <person name="Guo L."/>
            <person name="Chen Y."/>
            <person name="Luo F."/>
            <person name="Zhou W."/>
            <person name="Sun J."/>
            <person name="Mao Q."/>
            <person name="Liang P."/>
            <person name="Zhou C."/>
            <person name="Tian Y."/>
            <person name="Men J."/>
            <person name="Lv X."/>
            <person name="Huang L."/>
            <person name="Zhou J."/>
            <person name="Hu Y."/>
            <person name="Li R."/>
            <person name="Zhang F."/>
            <person name="Lei H."/>
            <person name="Li X."/>
            <person name="Hu X."/>
            <person name="Liang C."/>
            <person name="Xu J."/>
            <person name="Wu Z."/>
            <person name="Yu X."/>
        </authorList>
    </citation>
    <scope>NUCLEOTIDE SEQUENCE</scope>
    <source>
        <strain>Henan</strain>
    </source>
</reference>
<evidence type="ECO:0000256" key="1">
    <source>
        <dbReference type="SAM" id="SignalP"/>
    </source>
</evidence>
<sequence length="234" mass="26761">MAAVFKCIHALLLYTHVQGGAYEFVERFTYVRNFIGSDRTVTDEGIVRIRKARVAFANLKHLLSQSRLFLNIKERVHQAANCTSQPDHLKHDVRYEAVQKPKYGSAMMAQQYHTQFDSTPATNPFLLSTVPFRPLGALPATTNKLMLNSECKLMITPARSCYPPVVNEPYYYLTLCGCRVHTKGRDDFGQFTQKQLHLFLLFEDENDVCMLQIDKAFLSYLKTGVQKTLVSQEL</sequence>
<reference evidence="2" key="1">
    <citation type="journal article" date="2011" name="Genome Biol.">
        <title>The draft genome of the carcinogenic human liver fluke Clonorchis sinensis.</title>
        <authorList>
            <person name="Wang X."/>
            <person name="Chen W."/>
            <person name="Huang Y."/>
            <person name="Sun J."/>
            <person name="Men J."/>
            <person name="Liu H."/>
            <person name="Luo F."/>
            <person name="Guo L."/>
            <person name="Lv X."/>
            <person name="Deng C."/>
            <person name="Zhou C."/>
            <person name="Fan Y."/>
            <person name="Li X."/>
            <person name="Huang L."/>
            <person name="Hu Y."/>
            <person name="Liang C."/>
            <person name="Hu X."/>
            <person name="Xu J."/>
            <person name="Yu X."/>
        </authorList>
    </citation>
    <scope>NUCLEOTIDE SEQUENCE [LARGE SCALE GENOMIC DNA]</scope>
    <source>
        <strain evidence="2">Henan</strain>
    </source>
</reference>
<gene>
    <name evidence="2" type="ORF">CLF_109849</name>
</gene>
<feature type="signal peptide" evidence="1">
    <location>
        <begin position="1"/>
        <end position="19"/>
    </location>
</feature>
<evidence type="ECO:0000313" key="2">
    <source>
        <dbReference type="EMBL" id="GAA56081.1"/>
    </source>
</evidence>
<dbReference type="EMBL" id="DF144152">
    <property type="protein sequence ID" value="GAA56081.1"/>
    <property type="molecule type" value="Genomic_DNA"/>
</dbReference>
<accession>G7YT01</accession>
<feature type="chain" id="PRO_5003506450" evidence="1">
    <location>
        <begin position="20"/>
        <end position="234"/>
    </location>
</feature>
<organism evidence="2 3">
    <name type="scientific">Clonorchis sinensis</name>
    <name type="common">Chinese liver fluke</name>
    <dbReference type="NCBI Taxonomy" id="79923"/>
    <lineage>
        <taxon>Eukaryota</taxon>
        <taxon>Metazoa</taxon>
        <taxon>Spiralia</taxon>
        <taxon>Lophotrochozoa</taxon>
        <taxon>Platyhelminthes</taxon>
        <taxon>Trematoda</taxon>
        <taxon>Digenea</taxon>
        <taxon>Opisthorchiida</taxon>
        <taxon>Opisthorchiata</taxon>
        <taxon>Opisthorchiidae</taxon>
        <taxon>Clonorchis</taxon>
    </lineage>
</organism>
<name>G7YT01_CLOSI</name>
<keyword evidence="3" id="KW-1185">Reference proteome</keyword>
<keyword evidence="1" id="KW-0732">Signal</keyword>
<proteinExistence type="predicted"/>
<evidence type="ECO:0000313" key="3">
    <source>
        <dbReference type="Proteomes" id="UP000008909"/>
    </source>
</evidence>
<dbReference type="Proteomes" id="UP000008909">
    <property type="component" value="Unassembled WGS sequence"/>
</dbReference>
<protein>
    <submittedName>
        <fullName evidence="2">Uncharacterized protein</fullName>
    </submittedName>
</protein>